<comment type="caution">
    <text evidence="3">The sequence shown here is derived from an EMBL/GenBank/DDBJ whole genome shotgun (WGS) entry which is preliminary data.</text>
</comment>
<feature type="domain" description="Ice-binding protein C-terminal" evidence="2">
    <location>
        <begin position="259"/>
        <end position="281"/>
    </location>
</feature>
<dbReference type="InterPro" id="IPR013424">
    <property type="entry name" value="Ice-binding_C"/>
</dbReference>
<feature type="signal peptide" evidence="1">
    <location>
        <begin position="1"/>
        <end position="25"/>
    </location>
</feature>
<evidence type="ECO:0000313" key="3">
    <source>
        <dbReference type="EMBL" id="RVU49480.1"/>
    </source>
</evidence>
<dbReference type="AlphaFoldDB" id="A0A437RRR9"/>
<dbReference type="EMBL" id="SACR01000001">
    <property type="protein sequence ID" value="RVU49480.1"/>
    <property type="molecule type" value="Genomic_DNA"/>
</dbReference>
<keyword evidence="4" id="KW-1185">Reference proteome</keyword>
<sequence length="299" mass="30790">MPSIRFLVGLPAALALAVGALPAAAGPLYHLNFTGVITNSADRGNPGMGELFGANTEGGQNGQVISGRIVIDSTAYADQNASIYNGSYGPTNGLFPQPADFFTATYSIAGRNFNASEYMGPATQHSLEYAAVQNIPPVNFVQQDIYEIGDGSQRLLCSDNSNPATCSGGALATTQLRLKLFGIFDFLASDALVQTLDFDAADIAAITGAPGGGQTNSYLMYRYSAVNVLDYWAEGEFRLTSMSLGLAPATGPGNPGGGSVPEPGSLALAVLALAGLLFRARSGRPARAAAMPGPAPSRA</sequence>
<reference evidence="3 4" key="1">
    <citation type="submission" date="2019-01" db="EMBL/GenBank/DDBJ databases">
        <authorList>
            <person name="Chen W.-M."/>
        </authorList>
    </citation>
    <scope>NUCLEOTIDE SEQUENCE [LARGE SCALE GENOMIC DNA]</scope>
    <source>
        <strain evidence="3 4">KYPY4</strain>
    </source>
</reference>
<evidence type="ECO:0000256" key="1">
    <source>
        <dbReference type="SAM" id="SignalP"/>
    </source>
</evidence>
<gene>
    <name evidence="3" type="ORF">EOE66_02605</name>
</gene>
<dbReference type="Pfam" id="PF07589">
    <property type="entry name" value="PEP-CTERM"/>
    <property type="match status" value="1"/>
</dbReference>
<evidence type="ECO:0000313" key="4">
    <source>
        <dbReference type="Proteomes" id="UP000285575"/>
    </source>
</evidence>
<name>A0A437RRR9_9BURK</name>
<dbReference type="Proteomes" id="UP000285575">
    <property type="component" value="Unassembled WGS sequence"/>
</dbReference>
<protein>
    <submittedName>
        <fullName evidence="3">PEP-CTERM sorting domain-containing protein</fullName>
    </submittedName>
</protein>
<feature type="chain" id="PRO_5019011574" evidence="1">
    <location>
        <begin position="26"/>
        <end position="299"/>
    </location>
</feature>
<accession>A0A437RRR9</accession>
<dbReference type="RefSeq" id="WP_128227116.1">
    <property type="nucleotide sequence ID" value="NZ_SACR01000001.1"/>
</dbReference>
<organism evidence="3 4">
    <name type="scientific">Rubrivivax rivuli</name>
    <dbReference type="NCBI Taxonomy" id="1862385"/>
    <lineage>
        <taxon>Bacteria</taxon>
        <taxon>Pseudomonadati</taxon>
        <taxon>Pseudomonadota</taxon>
        <taxon>Betaproteobacteria</taxon>
        <taxon>Burkholderiales</taxon>
        <taxon>Sphaerotilaceae</taxon>
        <taxon>Rubrivivax</taxon>
    </lineage>
</organism>
<proteinExistence type="predicted"/>
<evidence type="ECO:0000259" key="2">
    <source>
        <dbReference type="Pfam" id="PF07589"/>
    </source>
</evidence>
<keyword evidence="1" id="KW-0732">Signal</keyword>